<dbReference type="AlphaFoldDB" id="E5A1K2"/>
<gene>
    <name evidence="1" type="ORF">LEMA_P105970.1</name>
</gene>
<dbReference type="VEuPathDB" id="FungiDB:LEMA_P105970.1"/>
<organism evidence="2">
    <name type="scientific">Leptosphaeria maculans (strain JN3 / isolate v23.1.3 / race Av1-4-5-6-7-8)</name>
    <name type="common">Blackleg fungus</name>
    <name type="synonym">Phoma lingam</name>
    <dbReference type="NCBI Taxonomy" id="985895"/>
    <lineage>
        <taxon>Eukaryota</taxon>
        <taxon>Fungi</taxon>
        <taxon>Dikarya</taxon>
        <taxon>Ascomycota</taxon>
        <taxon>Pezizomycotina</taxon>
        <taxon>Dothideomycetes</taxon>
        <taxon>Pleosporomycetidae</taxon>
        <taxon>Pleosporales</taxon>
        <taxon>Pleosporineae</taxon>
        <taxon>Leptosphaeriaceae</taxon>
        <taxon>Plenodomus</taxon>
        <taxon>Plenodomus lingam/Leptosphaeria maculans species complex</taxon>
    </lineage>
</organism>
<protein>
    <submittedName>
        <fullName evidence="1">Predicted protein</fullName>
    </submittedName>
</protein>
<keyword evidence="2" id="KW-1185">Reference proteome</keyword>
<dbReference type="InParanoid" id="E5A1K2"/>
<sequence length="270" mass="29985">MCTAFDVIYDRPVWGRNTLASSLVFHSKPHRPGFEDAGVRIVLYETDTVNVCTMSMHILEPSGKGNCWSSSSLVTVKDAGSQLTSTLLRLEHQHFDILDFQFEQLCPMIVVQLGRTASPHYLKLQKIECCICIRIVIHVLFWPFVRYSDGVQGQAPSQVRDEPVFFHESVPSAAGAPVKTAANVQGGCGVDTSQKGDILEERPTRLDREHRVHNIVISAPLSSATTERAREFPVVRREPDESNSLLSLVLVSWLTLKGTCLGAIETLSRV</sequence>
<name>E5A1K2_LEPMJ</name>
<evidence type="ECO:0000313" key="2">
    <source>
        <dbReference type="Proteomes" id="UP000002668"/>
    </source>
</evidence>
<dbReference type="HOGENOM" id="CLU_1030844_0_0_1"/>
<dbReference type="Proteomes" id="UP000002668">
    <property type="component" value="Genome"/>
</dbReference>
<reference evidence="2" key="1">
    <citation type="journal article" date="2011" name="Nat. Commun.">
        <title>Effector diversification within compartments of the Leptosphaeria maculans genome affected by Repeat-Induced Point mutations.</title>
        <authorList>
            <person name="Rouxel T."/>
            <person name="Grandaubert J."/>
            <person name="Hane J.K."/>
            <person name="Hoede C."/>
            <person name="van de Wouw A.P."/>
            <person name="Couloux A."/>
            <person name="Dominguez V."/>
            <person name="Anthouard V."/>
            <person name="Bally P."/>
            <person name="Bourras S."/>
            <person name="Cozijnsen A.J."/>
            <person name="Ciuffetti L.M."/>
            <person name="Degrave A."/>
            <person name="Dilmaghani A."/>
            <person name="Duret L."/>
            <person name="Fudal I."/>
            <person name="Goodwin S.B."/>
            <person name="Gout L."/>
            <person name="Glaser N."/>
            <person name="Linglin J."/>
            <person name="Kema G.H.J."/>
            <person name="Lapalu N."/>
            <person name="Lawrence C.B."/>
            <person name="May K."/>
            <person name="Meyer M."/>
            <person name="Ollivier B."/>
            <person name="Poulain J."/>
            <person name="Schoch C.L."/>
            <person name="Simon A."/>
            <person name="Spatafora J.W."/>
            <person name="Stachowiak A."/>
            <person name="Turgeon B.G."/>
            <person name="Tyler B.M."/>
            <person name="Vincent D."/>
            <person name="Weissenbach J."/>
            <person name="Amselem J."/>
            <person name="Quesneville H."/>
            <person name="Oliver R.P."/>
            <person name="Wincker P."/>
            <person name="Balesdent M.-H."/>
            <person name="Howlett B.J."/>
        </authorList>
    </citation>
    <scope>NUCLEOTIDE SEQUENCE [LARGE SCALE GENOMIC DNA]</scope>
    <source>
        <strain evidence="2">JN3 / isolate v23.1.3 / race Av1-4-5-6-7-8</strain>
    </source>
</reference>
<accession>E5A1K2</accession>
<proteinExistence type="predicted"/>
<dbReference type="EMBL" id="FP929131">
    <property type="protein sequence ID" value="CBX97466.1"/>
    <property type="molecule type" value="Genomic_DNA"/>
</dbReference>
<evidence type="ECO:0000313" key="1">
    <source>
        <dbReference type="EMBL" id="CBX97466.1"/>
    </source>
</evidence>